<evidence type="ECO:0000259" key="1">
    <source>
        <dbReference type="Pfam" id="PF09734"/>
    </source>
</evidence>
<evidence type="ECO:0000313" key="2">
    <source>
        <dbReference type="EMBL" id="EOB15454.1"/>
    </source>
</evidence>
<evidence type="ECO:0000313" key="3">
    <source>
        <dbReference type="Proteomes" id="UP000016927"/>
    </source>
</evidence>
<reference evidence="2 3" key="1">
    <citation type="journal article" date="2013" name="BMC Genomics">
        <title>Comparative genomics of parasitic silkworm microsporidia reveal an association between genome expansion and host adaptation.</title>
        <authorList>
            <person name="Pan G."/>
            <person name="Xu J."/>
            <person name="Li T."/>
            <person name="Xia Q."/>
            <person name="Liu S.L."/>
            <person name="Zhang G."/>
            <person name="Li S."/>
            <person name="Li C."/>
            <person name="Liu H."/>
            <person name="Yang L."/>
            <person name="Liu T."/>
            <person name="Zhang X."/>
            <person name="Wu Z."/>
            <person name="Fan W."/>
            <person name="Dang X."/>
            <person name="Xiang H."/>
            <person name="Tao M."/>
            <person name="Li Y."/>
            <person name="Hu J."/>
            <person name="Li Z."/>
            <person name="Lin L."/>
            <person name="Luo J."/>
            <person name="Geng L."/>
            <person name="Wang L."/>
            <person name="Long M."/>
            <person name="Wan Y."/>
            <person name="He N."/>
            <person name="Zhang Z."/>
            <person name="Lu C."/>
            <person name="Keeling P.J."/>
            <person name="Wang J."/>
            <person name="Xiang Z."/>
            <person name="Zhou Z."/>
        </authorList>
    </citation>
    <scope>NUCLEOTIDE SEQUENCE [LARGE SCALE GENOMIC DNA]</scope>
    <source>
        <strain evidence="3">CQ1 / CVCC 102059</strain>
    </source>
</reference>
<accession>R0MBX6</accession>
<protein>
    <recommendedName>
        <fullName evidence="1">Transcription factor IIIC subunit 5 HTH domain-containing protein</fullName>
    </recommendedName>
</protein>
<dbReference type="InterPro" id="IPR019136">
    <property type="entry name" value="TF_IIIC_su-5_HTH"/>
</dbReference>
<sequence length="340" mass="40512">MESDSQEESSFDIIEYPLKHSDEKIPFFIKLSPLRYEFRIMDTVDSKRIYACKKRKNKDLFLHLRIEENDCNIMGSSTSFYEFTNSCDFFLEQTKSTEIYNSLTSKLLTGSLNDLLNCGNELMAMVETNTLPTYTPLVMNSTLSDSINLNIMPVVLPEHCCYKINYEDEIPLKCGEEYVKRIKNYIREDKEWLDQLFNQIKLPIVRITQILKEFKKICKENDHDYSLEKVKKALPLYRYLYCDGPWRKSWVLYGIDPKKDKLFYKYQIVDLRNEGVFCTLLEREAIIKEVEEHEEWYLKGDCDKKNGFFKKTLEQLVLYHNYVEISDDEEDELEFDLCDF</sequence>
<name>R0MBX6_NOSB1</name>
<dbReference type="EMBL" id="KB908911">
    <property type="protein sequence ID" value="EOB15454.1"/>
    <property type="molecule type" value="Genomic_DNA"/>
</dbReference>
<proteinExistence type="predicted"/>
<gene>
    <name evidence="2" type="ORF">NBO_3g0005</name>
</gene>
<dbReference type="Pfam" id="PF09734">
    <property type="entry name" value="Tau95"/>
    <property type="match status" value="1"/>
</dbReference>
<dbReference type="HOGENOM" id="CLU_824125_0_0_1"/>
<organism evidence="2 3">
    <name type="scientific">Nosema bombycis (strain CQ1 / CVCC 102059)</name>
    <name type="common">Microsporidian parasite</name>
    <name type="synonym">Pebrine of silkworm</name>
    <dbReference type="NCBI Taxonomy" id="578461"/>
    <lineage>
        <taxon>Eukaryota</taxon>
        <taxon>Fungi</taxon>
        <taxon>Fungi incertae sedis</taxon>
        <taxon>Microsporidia</taxon>
        <taxon>Nosematidae</taxon>
        <taxon>Nosema</taxon>
    </lineage>
</organism>
<dbReference type="AlphaFoldDB" id="R0MBX6"/>
<dbReference type="OMA" id="PWRRSWI"/>
<dbReference type="OrthoDB" id="5598268at2759"/>
<dbReference type="Proteomes" id="UP000016927">
    <property type="component" value="Unassembled WGS sequence"/>
</dbReference>
<feature type="domain" description="Transcription factor IIIC subunit 5 HTH" evidence="1">
    <location>
        <begin position="163"/>
        <end position="272"/>
    </location>
</feature>
<dbReference type="STRING" id="578461.R0MBX6"/>
<dbReference type="VEuPathDB" id="MicrosporidiaDB:NBO_3g0005"/>
<keyword evidence="3" id="KW-1185">Reference proteome</keyword>